<dbReference type="PRINTS" id="PR00702">
    <property type="entry name" value="ACRIFLAVINRP"/>
</dbReference>
<feature type="transmembrane region" description="Helical" evidence="1">
    <location>
        <begin position="887"/>
        <end position="907"/>
    </location>
</feature>
<reference evidence="2 3" key="1">
    <citation type="submission" date="2016-10" db="EMBL/GenBank/DDBJ databases">
        <authorList>
            <person name="de Groot N.N."/>
        </authorList>
    </citation>
    <scope>NUCLEOTIDE SEQUENCE [LARGE SCALE GENOMIC DNA]</scope>
    <source>
        <strain evidence="2 3">HL3</strain>
    </source>
</reference>
<keyword evidence="1" id="KW-1133">Transmembrane helix</keyword>
<accession>A0A1I1SCD1</accession>
<evidence type="ECO:0000256" key="1">
    <source>
        <dbReference type="SAM" id="Phobius"/>
    </source>
</evidence>
<dbReference type="Gene3D" id="3.30.70.1440">
    <property type="entry name" value="Multidrug efflux transporter AcrB pore domain"/>
    <property type="match status" value="1"/>
</dbReference>
<dbReference type="RefSeq" id="WP_093428295.1">
    <property type="nucleotide sequence ID" value="NZ_FOMJ01000005.1"/>
</dbReference>
<organism evidence="2 3">
    <name type="scientific">Thiohalospira halophila DSM 15071</name>
    <dbReference type="NCBI Taxonomy" id="1123397"/>
    <lineage>
        <taxon>Bacteria</taxon>
        <taxon>Pseudomonadati</taxon>
        <taxon>Pseudomonadota</taxon>
        <taxon>Gammaproteobacteria</taxon>
        <taxon>Thiohalospirales</taxon>
        <taxon>Thiohalospiraceae</taxon>
        <taxon>Thiohalospira</taxon>
    </lineage>
</organism>
<dbReference type="SUPFAM" id="SSF82693">
    <property type="entry name" value="Multidrug efflux transporter AcrB pore domain, PN1, PN2, PC1 and PC2 subdomains"/>
    <property type="match status" value="2"/>
</dbReference>
<feature type="transmembrane region" description="Helical" evidence="1">
    <location>
        <begin position="1005"/>
        <end position="1031"/>
    </location>
</feature>
<dbReference type="SUPFAM" id="SSF82866">
    <property type="entry name" value="Multidrug efflux transporter AcrB transmembrane domain"/>
    <property type="match status" value="2"/>
</dbReference>
<keyword evidence="1" id="KW-0812">Transmembrane</keyword>
<feature type="transmembrane region" description="Helical" evidence="1">
    <location>
        <begin position="861"/>
        <end position="881"/>
    </location>
</feature>
<dbReference type="Pfam" id="PF00873">
    <property type="entry name" value="ACR_tran"/>
    <property type="match status" value="1"/>
</dbReference>
<dbReference type="Gene3D" id="3.30.2090.10">
    <property type="entry name" value="Multidrug efflux transporter AcrB TolC docking domain, DN and DC subdomains"/>
    <property type="match status" value="2"/>
</dbReference>
<dbReference type="OrthoDB" id="5287122at2"/>
<feature type="transmembrane region" description="Helical" evidence="1">
    <location>
        <begin position="383"/>
        <end position="407"/>
    </location>
</feature>
<dbReference type="InterPro" id="IPR027463">
    <property type="entry name" value="AcrB_DN_DC_subdom"/>
</dbReference>
<evidence type="ECO:0000313" key="2">
    <source>
        <dbReference type="EMBL" id="SFD44145.1"/>
    </source>
</evidence>
<proteinExistence type="predicted"/>
<evidence type="ECO:0000313" key="3">
    <source>
        <dbReference type="Proteomes" id="UP000198611"/>
    </source>
</evidence>
<dbReference type="PANTHER" id="PTHR32063:SF0">
    <property type="entry name" value="SWARMING MOTILITY PROTEIN SWRC"/>
    <property type="match status" value="1"/>
</dbReference>
<gene>
    <name evidence="2" type="ORF">SAMN05660831_01651</name>
</gene>
<dbReference type="PANTHER" id="PTHR32063">
    <property type="match status" value="1"/>
</dbReference>
<dbReference type="GO" id="GO:0005886">
    <property type="term" value="C:plasma membrane"/>
    <property type="evidence" value="ECO:0007669"/>
    <property type="project" value="TreeGrafter"/>
</dbReference>
<name>A0A1I1SCD1_9GAMM</name>
<dbReference type="EMBL" id="FOMJ01000005">
    <property type="protein sequence ID" value="SFD44145.1"/>
    <property type="molecule type" value="Genomic_DNA"/>
</dbReference>
<dbReference type="Gene3D" id="1.20.1640.10">
    <property type="entry name" value="Multidrug efflux transporter AcrB transmembrane domain"/>
    <property type="match status" value="2"/>
</dbReference>
<feature type="transmembrane region" description="Helical" evidence="1">
    <location>
        <begin position="336"/>
        <end position="353"/>
    </location>
</feature>
<dbReference type="Gene3D" id="3.30.70.1430">
    <property type="entry name" value="Multidrug efflux transporter AcrB pore domain"/>
    <property type="match status" value="2"/>
</dbReference>
<feature type="transmembrane region" description="Helical" evidence="1">
    <location>
        <begin position="428"/>
        <end position="450"/>
    </location>
</feature>
<dbReference type="Proteomes" id="UP000198611">
    <property type="component" value="Unassembled WGS sequence"/>
</dbReference>
<dbReference type="Gene3D" id="3.30.70.1320">
    <property type="entry name" value="Multidrug efflux transporter AcrB pore domain like"/>
    <property type="match status" value="1"/>
</dbReference>
<keyword evidence="1" id="KW-0472">Membrane</keyword>
<feature type="transmembrane region" description="Helical" evidence="1">
    <location>
        <begin position="358"/>
        <end position="377"/>
    </location>
</feature>
<dbReference type="AlphaFoldDB" id="A0A1I1SCD1"/>
<dbReference type="SUPFAM" id="SSF82714">
    <property type="entry name" value="Multidrug efflux transporter AcrB TolC docking domain, DN and DC subdomains"/>
    <property type="match status" value="2"/>
</dbReference>
<protein>
    <submittedName>
        <fullName evidence="2">Multidrug efflux pump</fullName>
    </submittedName>
</protein>
<feature type="transmembrane region" description="Helical" evidence="1">
    <location>
        <begin position="456"/>
        <end position="479"/>
    </location>
</feature>
<feature type="transmembrane region" description="Helical" evidence="1">
    <location>
        <begin position="965"/>
        <end position="985"/>
    </location>
</feature>
<sequence length="1040" mass="113011">MRALIAAAVDRGRAVLLLLGILLILGAVAYATIPKEANPEIDIPIYFVTVPYPGITSEDAERLLVRPLERELQSVEGLDEMRAWAGEGFAMLRLDFEPGWDSRQALADVREEVDQTEPELPAEAEEPRVSEVDVSLFPVLTATLSGPVSERSLLETARDLRDRLEASPGVLEVDIGGEREDVMEILVDPLVMESYRISYAELTRAIQRNNQLVTAGAVDTGAGRIAIKVPGTIEDTEAVENTALRAEDGTVVRVGDVAEVRQTYKDPDSFARIDGNPALSLEIRKRTGANILEVVGEARRIIEAARQAGPEALEVRYLQDGAKDVADFLGDLENNVITAVLLVILVIVAALGVRSSLLVAVAIPGAFLGGVLTIHLMGFTLNLVVLFSLILVVGMLVDGAVVVAELADRYVAEGRGRAAAYRDAAIRMGWPVTAAIATTLAVFFPMLFWPGMVGEFIIYLPATVIITLLFSLAMALVFVPALGSFIGPRQATNPELVRQIRAAEAGRWEELGRLTRVYTDALAAACRRPGFTLLVTATITAALYAGWAVHGKGTSFFPDVEPRFAQIQVQARGDLSVWEADDLVRRVEDRIAGTDGVKTRYARTIASQQRRLEGDYPEDTIGIIQLELSDWRTRRPASEVLAELRQHTADLPGLKIQVRKQERGPTAGKPVVVEVRGTDDEAMDAAVEQIRATMAELGGFIDVSDDRPPPGVEVELRVDREEAARHGVDIALLGQGLQTLTDGMLLGTYHPEFTDEAVDIRLRLPADARHLQQLATLNLPTEQGLVPLRNFATLEPVEATGLIKRRDARRAHTIEADVAAGELVDERTTALQTALDEAEWPEGVNYAFRGESEDMAESSRFLVRAFLFAVALMVVILVVQFNRFTQAALVLSAILFSTAGVLVGLLIRGEPFGIVMSGIGTLALAGIVVNNNIVLIDTYNVLRRDDGLEPLEAALRTGAQRARPVILTAITTILGLSPMVLGWTIDFIGRDFYIGAPSTQYWIQLATAISGGLLVATPLTLFFTPAMLVWLDRRTTAPAD</sequence>
<dbReference type="STRING" id="1123397.SAMN05660831_01651"/>
<keyword evidence="3" id="KW-1185">Reference proteome</keyword>
<dbReference type="InterPro" id="IPR001036">
    <property type="entry name" value="Acrflvin-R"/>
</dbReference>
<dbReference type="GO" id="GO:0042910">
    <property type="term" value="F:xenobiotic transmembrane transporter activity"/>
    <property type="evidence" value="ECO:0007669"/>
    <property type="project" value="TreeGrafter"/>
</dbReference>